<reference evidence="5 6" key="1">
    <citation type="journal article" date="2023" name="G3 (Bethesda)">
        <title>A chromosome-length genome assembly and annotation of blackberry (Rubus argutus, cv. 'Hillquist').</title>
        <authorList>
            <person name="Bruna T."/>
            <person name="Aryal R."/>
            <person name="Dudchenko O."/>
            <person name="Sargent D.J."/>
            <person name="Mead D."/>
            <person name="Buti M."/>
            <person name="Cavallini A."/>
            <person name="Hytonen T."/>
            <person name="Andres J."/>
            <person name="Pham M."/>
            <person name="Weisz D."/>
            <person name="Mascagni F."/>
            <person name="Usai G."/>
            <person name="Natali L."/>
            <person name="Bassil N."/>
            <person name="Fernandez G.E."/>
            <person name="Lomsadze A."/>
            <person name="Armour M."/>
            <person name="Olukolu B."/>
            <person name="Poorten T."/>
            <person name="Britton C."/>
            <person name="Davik J."/>
            <person name="Ashrafi H."/>
            <person name="Aiden E.L."/>
            <person name="Borodovsky M."/>
            <person name="Worthington M."/>
        </authorList>
    </citation>
    <scope>NUCLEOTIDE SEQUENCE [LARGE SCALE GENOMIC DNA]</scope>
    <source>
        <strain evidence="5">PI 553951</strain>
    </source>
</reference>
<sequence>MGSVSEENARCVACDGGSESESGKLLVCGENECPVGIHERCMVVKPQFDDVGNFYCPYCAYKRMVCLCKQKGNKLTLSAVKLADWISKAAADATRHDFQNVKGQEPLLTPRLSNEDEGVQRAPQEENMDASLSASFAALDRKGTRVFWTEQEEQALKEGVKHFWNNTNRKNIPWEKICQSYKDRFHSSRTAANLKDKWKSMTKNAS</sequence>
<dbReference type="Proteomes" id="UP001457282">
    <property type="component" value="Unassembled WGS sequence"/>
</dbReference>
<organism evidence="5 6">
    <name type="scientific">Rubus argutus</name>
    <name type="common">Southern blackberry</name>
    <dbReference type="NCBI Taxonomy" id="59490"/>
    <lineage>
        <taxon>Eukaryota</taxon>
        <taxon>Viridiplantae</taxon>
        <taxon>Streptophyta</taxon>
        <taxon>Embryophyta</taxon>
        <taxon>Tracheophyta</taxon>
        <taxon>Spermatophyta</taxon>
        <taxon>Magnoliopsida</taxon>
        <taxon>eudicotyledons</taxon>
        <taxon>Gunneridae</taxon>
        <taxon>Pentapetalae</taxon>
        <taxon>rosids</taxon>
        <taxon>fabids</taxon>
        <taxon>Rosales</taxon>
        <taxon>Rosaceae</taxon>
        <taxon>Rosoideae</taxon>
        <taxon>Rosoideae incertae sedis</taxon>
        <taxon>Rubus</taxon>
    </lineage>
</organism>
<dbReference type="EMBL" id="JBEDUW010000006">
    <property type="protein sequence ID" value="KAK9919230.1"/>
    <property type="molecule type" value="Genomic_DNA"/>
</dbReference>
<evidence type="ECO:0000256" key="3">
    <source>
        <dbReference type="ARBA" id="ARBA00022833"/>
    </source>
</evidence>
<dbReference type="CDD" id="cd11660">
    <property type="entry name" value="SANT_TRF"/>
    <property type="match status" value="1"/>
</dbReference>
<dbReference type="Gene3D" id="1.10.246.220">
    <property type="match status" value="1"/>
</dbReference>
<keyword evidence="3" id="KW-0862">Zinc</keyword>
<keyword evidence="2" id="KW-0863">Zinc-finger</keyword>
<name>A0AAW1W7H3_RUBAR</name>
<dbReference type="PROSITE" id="PS50090">
    <property type="entry name" value="MYB_LIKE"/>
    <property type="match status" value="1"/>
</dbReference>
<feature type="domain" description="Myb-like" evidence="4">
    <location>
        <begin position="148"/>
        <end position="202"/>
    </location>
</feature>
<dbReference type="SMART" id="SM00717">
    <property type="entry name" value="SANT"/>
    <property type="match status" value="1"/>
</dbReference>
<dbReference type="SMART" id="SM00249">
    <property type="entry name" value="PHD"/>
    <property type="match status" value="1"/>
</dbReference>
<evidence type="ECO:0000259" key="4">
    <source>
        <dbReference type="PROSITE" id="PS50090"/>
    </source>
</evidence>
<dbReference type="Gene3D" id="3.30.40.10">
    <property type="entry name" value="Zinc/RING finger domain, C3HC4 (zinc finger)"/>
    <property type="match status" value="1"/>
</dbReference>
<dbReference type="PANTHER" id="PTHR47863:SF4">
    <property type="entry name" value="RING_FYVE_PHD ZINC FINGER SUPERFAMILY PROTEIN"/>
    <property type="match status" value="1"/>
</dbReference>
<dbReference type="PANTHER" id="PTHR47863">
    <property type="entry name" value="RING/FYVE/PHD ZINC FINGER SUPERFAMILY PROTEIN"/>
    <property type="match status" value="1"/>
</dbReference>
<gene>
    <name evidence="5" type="ORF">M0R45_027840</name>
</gene>
<comment type="caution">
    <text evidence="5">The sequence shown here is derived from an EMBL/GenBank/DDBJ whole genome shotgun (WGS) entry which is preliminary data.</text>
</comment>
<evidence type="ECO:0000256" key="2">
    <source>
        <dbReference type="ARBA" id="ARBA00022771"/>
    </source>
</evidence>
<dbReference type="InterPro" id="IPR001005">
    <property type="entry name" value="SANT/Myb"/>
</dbReference>
<dbReference type="InterPro" id="IPR013083">
    <property type="entry name" value="Znf_RING/FYVE/PHD"/>
</dbReference>
<keyword evidence="6" id="KW-1185">Reference proteome</keyword>
<dbReference type="SUPFAM" id="SSF57903">
    <property type="entry name" value="FYVE/PHD zinc finger"/>
    <property type="match status" value="1"/>
</dbReference>
<protein>
    <recommendedName>
        <fullName evidence="4">Myb-like domain-containing protein</fullName>
    </recommendedName>
</protein>
<dbReference type="SUPFAM" id="SSF46689">
    <property type="entry name" value="Homeodomain-like"/>
    <property type="match status" value="1"/>
</dbReference>
<evidence type="ECO:0000313" key="6">
    <source>
        <dbReference type="Proteomes" id="UP001457282"/>
    </source>
</evidence>
<accession>A0AAW1W7H3</accession>
<dbReference type="InterPro" id="IPR009057">
    <property type="entry name" value="Homeodomain-like_sf"/>
</dbReference>
<proteinExistence type="predicted"/>
<dbReference type="InterPro" id="IPR001965">
    <property type="entry name" value="Znf_PHD"/>
</dbReference>
<evidence type="ECO:0000313" key="5">
    <source>
        <dbReference type="EMBL" id="KAK9919230.1"/>
    </source>
</evidence>
<dbReference type="GO" id="GO:0008270">
    <property type="term" value="F:zinc ion binding"/>
    <property type="evidence" value="ECO:0007669"/>
    <property type="project" value="UniProtKB-KW"/>
</dbReference>
<dbReference type="AlphaFoldDB" id="A0AAW1W7H3"/>
<dbReference type="InterPro" id="IPR011011">
    <property type="entry name" value="Znf_FYVE_PHD"/>
</dbReference>
<evidence type="ECO:0000256" key="1">
    <source>
        <dbReference type="ARBA" id="ARBA00022723"/>
    </source>
</evidence>
<keyword evidence="1" id="KW-0479">Metal-binding</keyword>